<comment type="caution">
    <text evidence="2">The sequence shown here is derived from an EMBL/GenBank/DDBJ whole genome shotgun (WGS) entry which is preliminary data.</text>
</comment>
<proteinExistence type="predicted"/>
<feature type="compositionally biased region" description="Acidic residues" evidence="1">
    <location>
        <begin position="129"/>
        <end position="146"/>
    </location>
</feature>
<sequence>MLECLPSKTKELRVQRVHDGNVSRLRRFKLLGKGINDMQARRLVHVKLIGSGVGLASEAIHHHRNKPFSNLPQASSDNGESSRAGAQLSHSYNDPPPQYVEVSPEEADKMMGKGQAVPANEKENHDFEKECDDDDLSDTDSEGGDEEAWALDEAADSSGPTPPFEEPTQDANGLTDTFLRNHPPPAYNAAKPKLPCPVILPQRRPKDKKRGFIRAYAPVLEDCGIDQATFLEFLKTFYHASKSSPWLNVINAAAGIVGFVPGPIAMGVSIATQFAVGVAMELQTRSRTNTFLDKLNNEFFMPRGLYCLILTYKPESSATHAFVDISKAIASSLDDTATGFKKTLKHIKLSSGTTYGELEMPEAAPLIFPALDQIAELEESENVQKNNKFKNSGKFVTDYFDRRAQAKYAMQYPTGTLATPNPRFFSRYSDPNNPASSGSLMSLITGGHINTKARRVERRAAREERRQNKRIRKAYQRGEDITPETGLRRKRNPGLVKRILQKEVLYLMIVSYDLESPEYQAGMRSVVVEGEGM</sequence>
<dbReference type="OrthoDB" id="3433125at2759"/>
<evidence type="ECO:0000313" key="3">
    <source>
        <dbReference type="Proteomes" id="UP000019487"/>
    </source>
</evidence>
<organism evidence="2 3">
    <name type="scientific">Sclerotinia borealis (strain F-4128)</name>
    <dbReference type="NCBI Taxonomy" id="1432307"/>
    <lineage>
        <taxon>Eukaryota</taxon>
        <taxon>Fungi</taxon>
        <taxon>Dikarya</taxon>
        <taxon>Ascomycota</taxon>
        <taxon>Pezizomycotina</taxon>
        <taxon>Leotiomycetes</taxon>
        <taxon>Helotiales</taxon>
        <taxon>Sclerotiniaceae</taxon>
        <taxon>Sclerotinia</taxon>
    </lineage>
</organism>
<evidence type="ECO:0000256" key="1">
    <source>
        <dbReference type="SAM" id="MobiDB-lite"/>
    </source>
</evidence>
<dbReference type="EMBL" id="AYSA01000183">
    <property type="protein sequence ID" value="ESZ95517.1"/>
    <property type="molecule type" value="Genomic_DNA"/>
</dbReference>
<dbReference type="Proteomes" id="UP000019487">
    <property type="component" value="Unassembled WGS sequence"/>
</dbReference>
<feature type="region of interest" description="Disordered" evidence="1">
    <location>
        <begin position="64"/>
        <end position="146"/>
    </location>
</feature>
<dbReference type="AlphaFoldDB" id="W9CFI9"/>
<feature type="region of interest" description="Disordered" evidence="1">
    <location>
        <begin position="153"/>
        <end position="172"/>
    </location>
</feature>
<evidence type="ECO:0000313" key="2">
    <source>
        <dbReference type="EMBL" id="ESZ95517.1"/>
    </source>
</evidence>
<dbReference type="InterPro" id="IPR053221">
    <property type="entry name" value="Burnettramic_acid_biosynth"/>
</dbReference>
<dbReference type="HOGENOM" id="CLU_023303_1_0_1"/>
<protein>
    <submittedName>
        <fullName evidence="2">Uncharacterized protein</fullName>
    </submittedName>
</protein>
<keyword evidence="3" id="KW-1185">Reference proteome</keyword>
<reference evidence="2 3" key="1">
    <citation type="journal article" date="2014" name="Genome Announc.">
        <title>Draft genome sequence of Sclerotinia borealis, a psychrophilic plant pathogenic fungus.</title>
        <authorList>
            <person name="Mardanov A.V."/>
            <person name="Beletsky A.V."/>
            <person name="Kadnikov V.V."/>
            <person name="Ignatov A.N."/>
            <person name="Ravin N.V."/>
        </authorList>
    </citation>
    <scope>NUCLEOTIDE SEQUENCE [LARGE SCALE GENOMIC DNA]</scope>
    <source>
        <strain evidence="3">F-4157</strain>
    </source>
</reference>
<name>W9CFI9_SCLBF</name>
<dbReference type="PANTHER" id="PTHR38887:SF1">
    <property type="entry name" value="RAS MODIFICATION PROTEIN ERF4"/>
    <property type="match status" value="1"/>
</dbReference>
<dbReference type="PANTHER" id="PTHR38887">
    <property type="entry name" value="CHROMOSOME 21, WHOLE GENOME SHOTGUN SEQUENCE"/>
    <property type="match status" value="1"/>
</dbReference>
<feature type="compositionally biased region" description="Polar residues" evidence="1">
    <location>
        <begin position="67"/>
        <end position="81"/>
    </location>
</feature>
<accession>W9CFI9</accession>
<gene>
    <name evidence="2" type="ORF">SBOR_4102</name>
</gene>